<keyword evidence="1" id="KW-0472">Membrane</keyword>
<evidence type="ECO:0000313" key="3">
    <source>
        <dbReference type="Proteomes" id="UP000001312"/>
    </source>
</evidence>
<dbReference type="KEGG" id="ssl:SS1G_08550"/>
<accession>A7ET95</accession>
<dbReference type="AlphaFoldDB" id="A7ET95"/>
<dbReference type="GeneID" id="5486942"/>
<protein>
    <submittedName>
        <fullName evidence="2">Uncharacterized protein</fullName>
    </submittedName>
</protein>
<dbReference type="EMBL" id="CH476631">
    <property type="protein sequence ID" value="EDN92687.1"/>
    <property type="molecule type" value="Genomic_DNA"/>
</dbReference>
<keyword evidence="3" id="KW-1185">Reference proteome</keyword>
<evidence type="ECO:0000256" key="1">
    <source>
        <dbReference type="SAM" id="Phobius"/>
    </source>
</evidence>
<dbReference type="RefSeq" id="XP_001590810.1">
    <property type="nucleotide sequence ID" value="XM_001590760.1"/>
</dbReference>
<dbReference type="HOGENOM" id="CLU_2456121_0_0_1"/>
<dbReference type="Proteomes" id="UP000001312">
    <property type="component" value="Unassembled WGS sequence"/>
</dbReference>
<keyword evidence="1" id="KW-0812">Transmembrane</keyword>
<evidence type="ECO:0000313" key="2">
    <source>
        <dbReference type="EMBL" id="EDN92687.1"/>
    </source>
</evidence>
<feature type="transmembrane region" description="Helical" evidence="1">
    <location>
        <begin position="20"/>
        <end position="45"/>
    </location>
</feature>
<gene>
    <name evidence="2" type="ORF">SS1G_08550</name>
</gene>
<reference evidence="3" key="1">
    <citation type="journal article" date="2011" name="PLoS Genet.">
        <title>Genomic analysis of the necrotrophic fungal pathogens Sclerotinia sclerotiorum and Botrytis cinerea.</title>
        <authorList>
            <person name="Amselem J."/>
            <person name="Cuomo C.A."/>
            <person name="van Kan J.A."/>
            <person name="Viaud M."/>
            <person name="Benito E.P."/>
            <person name="Couloux A."/>
            <person name="Coutinho P.M."/>
            <person name="de Vries R.P."/>
            <person name="Dyer P.S."/>
            <person name="Fillinger S."/>
            <person name="Fournier E."/>
            <person name="Gout L."/>
            <person name="Hahn M."/>
            <person name="Kohn L."/>
            <person name="Lapalu N."/>
            <person name="Plummer K.M."/>
            <person name="Pradier J.M."/>
            <person name="Quevillon E."/>
            <person name="Sharon A."/>
            <person name="Simon A."/>
            <person name="ten Have A."/>
            <person name="Tudzynski B."/>
            <person name="Tudzynski P."/>
            <person name="Wincker P."/>
            <person name="Andrew M."/>
            <person name="Anthouard V."/>
            <person name="Beever R.E."/>
            <person name="Beffa R."/>
            <person name="Benoit I."/>
            <person name="Bouzid O."/>
            <person name="Brault B."/>
            <person name="Chen Z."/>
            <person name="Choquer M."/>
            <person name="Collemare J."/>
            <person name="Cotton P."/>
            <person name="Danchin E.G."/>
            <person name="Da Silva C."/>
            <person name="Gautier A."/>
            <person name="Giraud C."/>
            <person name="Giraud T."/>
            <person name="Gonzalez C."/>
            <person name="Grossetete S."/>
            <person name="Guldener U."/>
            <person name="Henrissat B."/>
            <person name="Howlett B.J."/>
            <person name="Kodira C."/>
            <person name="Kretschmer M."/>
            <person name="Lappartient A."/>
            <person name="Leroch M."/>
            <person name="Levis C."/>
            <person name="Mauceli E."/>
            <person name="Neuveglise C."/>
            <person name="Oeser B."/>
            <person name="Pearson M."/>
            <person name="Poulain J."/>
            <person name="Poussereau N."/>
            <person name="Quesneville H."/>
            <person name="Rascle C."/>
            <person name="Schumacher J."/>
            <person name="Segurens B."/>
            <person name="Sexton A."/>
            <person name="Silva E."/>
            <person name="Sirven C."/>
            <person name="Soanes D.M."/>
            <person name="Talbot N.J."/>
            <person name="Templeton M."/>
            <person name="Yandava C."/>
            <person name="Yarden O."/>
            <person name="Zeng Q."/>
            <person name="Rollins J.A."/>
            <person name="Lebrun M.H."/>
            <person name="Dickman M."/>
        </authorList>
    </citation>
    <scope>NUCLEOTIDE SEQUENCE [LARGE SCALE GENOMIC DNA]</scope>
    <source>
        <strain evidence="3">ATCC 18683 / 1980 / Ss-1</strain>
    </source>
</reference>
<name>A7ET95_SCLS1</name>
<keyword evidence="1" id="KW-1133">Transmembrane helix</keyword>
<proteinExistence type="predicted"/>
<organism evidence="2 3">
    <name type="scientific">Sclerotinia sclerotiorum (strain ATCC 18683 / 1980 / Ss-1)</name>
    <name type="common">White mold</name>
    <name type="synonym">Whetzelinia sclerotiorum</name>
    <dbReference type="NCBI Taxonomy" id="665079"/>
    <lineage>
        <taxon>Eukaryota</taxon>
        <taxon>Fungi</taxon>
        <taxon>Dikarya</taxon>
        <taxon>Ascomycota</taxon>
        <taxon>Pezizomycotina</taxon>
        <taxon>Leotiomycetes</taxon>
        <taxon>Helotiales</taxon>
        <taxon>Sclerotiniaceae</taxon>
        <taxon>Sclerotinia</taxon>
    </lineage>
</organism>
<dbReference type="InParanoid" id="A7ET95"/>
<sequence>MREHGKILKYAYPAEREVGVLLFTLSCYLLPILPSILVICSYHPILLDLNSLSTLSSTLPFVAPHQLLIYSIQLTNSSLLPHTRPIHPS</sequence>